<reference evidence="1 2" key="1">
    <citation type="journal article" date="2014" name="Am. J. Bot.">
        <title>Genome assembly and annotation for red clover (Trifolium pratense; Fabaceae).</title>
        <authorList>
            <person name="Istvanek J."/>
            <person name="Jaros M."/>
            <person name="Krenek A."/>
            <person name="Repkova J."/>
        </authorList>
    </citation>
    <scope>NUCLEOTIDE SEQUENCE [LARGE SCALE GENOMIC DNA]</scope>
    <source>
        <strain evidence="2">cv. Tatra</strain>
        <tissue evidence="1">Young leaves</tissue>
    </source>
</reference>
<accession>A0A2K3KKF3</accession>
<comment type="caution">
    <text evidence="1">The sequence shown here is derived from an EMBL/GenBank/DDBJ whole genome shotgun (WGS) entry which is preliminary data.</text>
</comment>
<feature type="non-terminal residue" evidence="1">
    <location>
        <position position="1"/>
    </location>
</feature>
<dbReference type="EMBL" id="ASHM01198667">
    <property type="protein sequence ID" value="PNX66788.1"/>
    <property type="molecule type" value="Genomic_DNA"/>
</dbReference>
<dbReference type="AlphaFoldDB" id="A0A2K3KKF3"/>
<reference evidence="1 2" key="2">
    <citation type="journal article" date="2017" name="Front. Plant Sci.">
        <title>Gene Classification and Mining of Molecular Markers Useful in Red Clover (Trifolium pratense) Breeding.</title>
        <authorList>
            <person name="Istvanek J."/>
            <person name="Dluhosova J."/>
            <person name="Dluhos P."/>
            <person name="Patkova L."/>
            <person name="Nedelnik J."/>
            <person name="Repkova J."/>
        </authorList>
    </citation>
    <scope>NUCLEOTIDE SEQUENCE [LARGE SCALE GENOMIC DNA]</scope>
    <source>
        <strain evidence="2">cv. Tatra</strain>
        <tissue evidence="1">Young leaves</tissue>
    </source>
</reference>
<name>A0A2K3KKF3_TRIPR</name>
<evidence type="ECO:0000313" key="1">
    <source>
        <dbReference type="EMBL" id="PNX66788.1"/>
    </source>
</evidence>
<dbReference type="Proteomes" id="UP000236291">
    <property type="component" value="Unassembled WGS sequence"/>
</dbReference>
<organism evidence="1 2">
    <name type="scientific">Trifolium pratense</name>
    <name type="common">Red clover</name>
    <dbReference type="NCBI Taxonomy" id="57577"/>
    <lineage>
        <taxon>Eukaryota</taxon>
        <taxon>Viridiplantae</taxon>
        <taxon>Streptophyta</taxon>
        <taxon>Embryophyta</taxon>
        <taxon>Tracheophyta</taxon>
        <taxon>Spermatophyta</taxon>
        <taxon>Magnoliopsida</taxon>
        <taxon>eudicotyledons</taxon>
        <taxon>Gunneridae</taxon>
        <taxon>Pentapetalae</taxon>
        <taxon>rosids</taxon>
        <taxon>fabids</taxon>
        <taxon>Fabales</taxon>
        <taxon>Fabaceae</taxon>
        <taxon>Papilionoideae</taxon>
        <taxon>50 kb inversion clade</taxon>
        <taxon>NPAAA clade</taxon>
        <taxon>Hologalegina</taxon>
        <taxon>IRL clade</taxon>
        <taxon>Trifolieae</taxon>
        <taxon>Trifolium</taxon>
    </lineage>
</organism>
<protein>
    <submittedName>
        <fullName evidence="1">Uncharacterized protein</fullName>
    </submittedName>
</protein>
<sequence length="37" mass="3795">ALTNGRIQKHAMYAGMAELADPPCAGDGGNEENAMCS</sequence>
<proteinExistence type="predicted"/>
<evidence type="ECO:0000313" key="2">
    <source>
        <dbReference type="Proteomes" id="UP000236291"/>
    </source>
</evidence>
<gene>
    <name evidence="1" type="ORF">L195_g063214</name>
</gene>